<keyword evidence="3" id="KW-1185">Reference proteome</keyword>
<reference evidence="2 3" key="1">
    <citation type="submission" date="2020-09" db="EMBL/GenBank/DDBJ databases">
        <title>De no assembly of potato wild relative species, Solanum commersonii.</title>
        <authorList>
            <person name="Cho K."/>
        </authorList>
    </citation>
    <scope>NUCLEOTIDE SEQUENCE [LARGE SCALE GENOMIC DNA]</scope>
    <source>
        <strain evidence="2">LZ3.2</strain>
        <tissue evidence="2">Leaf</tissue>
    </source>
</reference>
<sequence length="64" mass="7337">MDKHDLSQNSSKVTREGDLPLEQIDRIKETHVKQKKQGGEEITTIQASSKQSKRTIIVKNTKYL</sequence>
<organism evidence="2 3">
    <name type="scientific">Solanum commersonii</name>
    <name type="common">Commerson's wild potato</name>
    <name type="synonym">Commerson's nightshade</name>
    <dbReference type="NCBI Taxonomy" id="4109"/>
    <lineage>
        <taxon>Eukaryota</taxon>
        <taxon>Viridiplantae</taxon>
        <taxon>Streptophyta</taxon>
        <taxon>Embryophyta</taxon>
        <taxon>Tracheophyta</taxon>
        <taxon>Spermatophyta</taxon>
        <taxon>Magnoliopsida</taxon>
        <taxon>eudicotyledons</taxon>
        <taxon>Gunneridae</taxon>
        <taxon>Pentapetalae</taxon>
        <taxon>asterids</taxon>
        <taxon>lamiids</taxon>
        <taxon>Solanales</taxon>
        <taxon>Solanaceae</taxon>
        <taxon>Solanoideae</taxon>
        <taxon>Solaneae</taxon>
        <taxon>Solanum</taxon>
    </lineage>
</organism>
<proteinExistence type="predicted"/>
<dbReference type="AlphaFoldDB" id="A0A9J5Z933"/>
<evidence type="ECO:0000256" key="1">
    <source>
        <dbReference type="SAM" id="MobiDB-lite"/>
    </source>
</evidence>
<dbReference type="EMBL" id="JACXVP010000004">
    <property type="protein sequence ID" value="KAG5609377.1"/>
    <property type="molecule type" value="Genomic_DNA"/>
</dbReference>
<gene>
    <name evidence="2" type="ORF">H5410_020658</name>
</gene>
<evidence type="ECO:0000313" key="3">
    <source>
        <dbReference type="Proteomes" id="UP000824120"/>
    </source>
</evidence>
<accession>A0A9J5Z933</accession>
<dbReference type="Proteomes" id="UP000824120">
    <property type="component" value="Chromosome 4"/>
</dbReference>
<name>A0A9J5Z933_SOLCO</name>
<evidence type="ECO:0000313" key="2">
    <source>
        <dbReference type="EMBL" id="KAG5609377.1"/>
    </source>
</evidence>
<feature type="compositionally biased region" description="Basic and acidic residues" evidence="1">
    <location>
        <begin position="13"/>
        <end position="24"/>
    </location>
</feature>
<protein>
    <submittedName>
        <fullName evidence="2">Uncharacterized protein</fullName>
    </submittedName>
</protein>
<feature type="region of interest" description="Disordered" evidence="1">
    <location>
        <begin position="1"/>
        <end position="24"/>
    </location>
</feature>
<comment type="caution">
    <text evidence="2">The sequence shown here is derived from an EMBL/GenBank/DDBJ whole genome shotgun (WGS) entry which is preliminary data.</text>
</comment>